<evidence type="ECO:0000313" key="3">
    <source>
        <dbReference type="Proteomes" id="UP001168821"/>
    </source>
</evidence>
<evidence type="ECO:0000256" key="1">
    <source>
        <dbReference type="SAM" id="MobiDB-lite"/>
    </source>
</evidence>
<evidence type="ECO:0000313" key="2">
    <source>
        <dbReference type="EMBL" id="KAJ3653581.1"/>
    </source>
</evidence>
<keyword evidence="3" id="KW-1185">Reference proteome</keyword>
<dbReference type="AlphaFoldDB" id="A0AA38IE91"/>
<sequence>MEDITLTDHRISQTVICFHGASSSHSKSNSPQNHHLRRNLSIGTERNHRGAFAPNLEPACHSPRTINKDPKKCPSEFVHGIDPFFLRDFFTKSVCRLLENHNDPHPTVSNVKNSLAYLHAKKSSHFYGTRITD</sequence>
<organism evidence="2 3">
    <name type="scientific">Zophobas morio</name>
    <dbReference type="NCBI Taxonomy" id="2755281"/>
    <lineage>
        <taxon>Eukaryota</taxon>
        <taxon>Metazoa</taxon>
        <taxon>Ecdysozoa</taxon>
        <taxon>Arthropoda</taxon>
        <taxon>Hexapoda</taxon>
        <taxon>Insecta</taxon>
        <taxon>Pterygota</taxon>
        <taxon>Neoptera</taxon>
        <taxon>Endopterygota</taxon>
        <taxon>Coleoptera</taxon>
        <taxon>Polyphaga</taxon>
        <taxon>Cucujiformia</taxon>
        <taxon>Tenebrionidae</taxon>
        <taxon>Zophobas</taxon>
    </lineage>
</organism>
<proteinExistence type="predicted"/>
<dbReference type="Proteomes" id="UP001168821">
    <property type="component" value="Unassembled WGS sequence"/>
</dbReference>
<dbReference type="EMBL" id="JALNTZ010000004">
    <property type="protein sequence ID" value="KAJ3653581.1"/>
    <property type="molecule type" value="Genomic_DNA"/>
</dbReference>
<comment type="caution">
    <text evidence="2">The sequence shown here is derived from an EMBL/GenBank/DDBJ whole genome shotgun (WGS) entry which is preliminary data.</text>
</comment>
<name>A0AA38IE91_9CUCU</name>
<protein>
    <submittedName>
        <fullName evidence="2">Uncharacterized protein</fullName>
    </submittedName>
</protein>
<reference evidence="2" key="1">
    <citation type="journal article" date="2023" name="G3 (Bethesda)">
        <title>Whole genome assemblies of Zophobas morio and Tenebrio molitor.</title>
        <authorList>
            <person name="Kaur S."/>
            <person name="Stinson S.A."/>
            <person name="diCenzo G.C."/>
        </authorList>
    </citation>
    <scope>NUCLEOTIDE SEQUENCE</scope>
    <source>
        <strain evidence="2">QUZm001</strain>
    </source>
</reference>
<accession>A0AA38IE91</accession>
<feature type="region of interest" description="Disordered" evidence="1">
    <location>
        <begin position="43"/>
        <end position="67"/>
    </location>
</feature>
<gene>
    <name evidence="2" type="ORF">Zmor_012824</name>
</gene>